<organism evidence="2 3">
    <name type="scientific">Rhodotorula mucilaginosa</name>
    <name type="common">Yeast</name>
    <name type="synonym">Rhodotorula rubra</name>
    <dbReference type="NCBI Taxonomy" id="5537"/>
    <lineage>
        <taxon>Eukaryota</taxon>
        <taxon>Fungi</taxon>
        <taxon>Dikarya</taxon>
        <taxon>Basidiomycota</taxon>
        <taxon>Pucciniomycotina</taxon>
        <taxon>Microbotryomycetes</taxon>
        <taxon>Sporidiobolales</taxon>
        <taxon>Sporidiobolaceae</taxon>
        <taxon>Rhodotorula</taxon>
    </lineage>
</organism>
<dbReference type="EMBL" id="PUHQ01000020">
    <property type="protein sequence ID" value="KAG0663387.1"/>
    <property type="molecule type" value="Genomic_DNA"/>
</dbReference>
<evidence type="ECO:0000313" key="2">
    <source>
        <dbReference type="EMBL" id="KAG0663387.1"/>
    </source>
</evidence>
<gene>
    <name evidence="2" type="ORF">C6P46_002726</name>
</gene>
<comment type="caution">
    <text evidence="2">The sequence shown here is derived from an EMBL/GenBank/DDBJ whole genome shotgun (WGS) entry which is preliminary data.</text>
</comment>
<dbReference type="Gene3D" id="1.20.58.1710">
    <property type="match status" value="1"/>
</dbReference>
<name>A0A9P6W5U7_RHOMI</name>
<dbReference type="OrthoDB" id="5568181at2759"/>
<proteinExistence type="predicted"/>
<feature type="compositionally biased region" description="Polar residues" evidence="1">
    <location>
        <begin position="132"/>
        <end position="142"/>
    </location>
</feature>
<dbReference type="Proteomes" id="UP000777482">
    <property type="component" value="Unassembled WGS sequence"/>
</dbReference>
<feature type="region of interest" description="Disordered" evidence="1">
    <location>
        <begin position="76"/>
        <end position="102"/>
    </location>
</feature>
<dbReference type="AlphaFoldDB" id="A0A9P6W5U7"/>
<protein>
    <recommendedName>
        <fullName evidence="4">Mediator of RNA polymerase II transcription subunit 8</fullName>
    </recommendedName>
</protein>
<evidence type="ECO:0000313" key="3">
    <source>
        <dbReference type="Proteomes" id="UP000777482"/>
    </source>
</evidence>
<evidence type="ECO:0008006" key="4">
    <source>
        <dbReference type="Google" id="ProtNLM"/>
    </source>
</evidence>
<feature type="compositionally biased region" description="Basic and acidic residues" evidence="1">
    <location>
        <begin position="90"/>
        <end position="102"/>
    </location>
</feature>
<evidence type="ECO:0000256" key="1">
    <source>
        <dbReference type="SAM" id="MobiDB-lite"/>
    </source>
</evidence>
<keyword evidence="3" id="KW-1185">Reference proteome</keyword>
<reference evidence="2 3" key="1">
    <citation type="submission" date="2020-11" db="EMBL/GenBank/DDBJ databases">
        <title>Kefir isolates.</title>
        <authorList>
            <person name="Marcisauskas S."/>
            <person name="Kim Y."/>
            <person name="Blasche S."/>
        </authorList>
    </citation>
    <scope>NUCLEOTIDE SEQUENCE [LARGE SCALE GENOMIC DNA]</scope>
    <source>
        <strain evidence="2 3">KR</strain>
    </source>
</reference>
<accession>A0A9P6W5U7</accession>
<sequence>MQTPTPAMSRNRNQDLDPLRLRLVQLIDAVSHLQSQLAAYQHHPSPTHALPPFLELVNRYNLLLTNLAAIHRLVSSEQDQQDQLQPPPRRAGESADPKRDKWDSLAVVPAHRVDESKDWIVGTLLRTKQTPEIEQAQQSAASSLPEPFLSALSSPKEPPQAPPATSSFAALSQAQARLVTAAHQKIVALKQFSAGGGEEWDWKARVELDQEEEEEEDVVMEKGSAAAGSDWTLRDLHVFMQTGKRPST</sequence>
<feature type="region of interest" description="Disordered" evidence="1">
    <location>
        <begin position="132"/>
        <end position="165"/>
    </location>
</feature>